<feature type="signal peptide" evidence="2">
    <location>
        <begin position="1"/>
        <end position="25"/>
    </location>
</feature>
<dbReference type="RefSeq" id="WP_289600313.1">
    <property type="nucleotide sequence ID" value="NZ_JAUDCL010000022.1"/>
</dbReference>
<feature type="chain" id="PRO_5045801744" evidence="2">
    <location>
        <begin position="26"/>
        <end position="474"/>
    </location>
</feature>
<accession>A0ABT7UU92</accession>
<evidence type="ECO:0000313" key="4">
    <source>
        <dbReference type="EMBL" id="MDM8201878.1"/>
    </source>
</evidence>
<evidence type="ECO:0000313" key="5">
    <source>
        <dbReference type="Proteomes" id="UP001529380"/>
    </source>
</evidence>
<feature type="domain" description="DUF4340" evidence="3">
    <location>
        <begin position="69"/>
        <end position="201"/>
    </location>
</feature>
<proteinExistence type="predicted"/>
<reference evidence="4 5" key="3">
    <citation type="submission" date="2023-06" db="EMBL/GenBank/DDBJ databases">
        <authorList>
            <person name="Zeman M."/>
            <person name="Kubasova T."/>
            <person name="Jahodarova E."/>
            <person name="Nykrynova M."/>
            <person name="Rychlik I."/>
        </authorList>
    </citation>
    <scope>NUCLEOTIDE SEQUENCE [LARGE SCALE GENOMIC DNA]</scope>
    <source>
        <strain evidence="4 5">ET340</strain>
    </source>
</reference>
<dbReference type="EMBL" id="JAUDCL010000022">
    <property type="protein sequence ID" value="MDM8201878.1"/>
    <property type="molecule type" value="Genomic_DNA"/>
</dbReference>
<evidence type="ECO:0000259" key="3">
    <source>
        <dbReference type="Pfam" id="PF14238"/>
    </source>
</evidence>
<feature type="region of interest" description="Disordered" evidence="1">
    <location>
        <begin position="284"/>
        <end position="308"/>
    </location>
</feature>
<evidence type="ECO:0000256" key="1">
    <source>
        <dbReference type="SAM" id="MobiDB-lite"/>
    </source>
</evidence>
<keyword evidence="2" id="KW-0732">Signal</keyword>
<sequence length="474" mass="53103">MKRYKRIVVLLAVLAVACVATFAVSQYQEYKEEIETSDEVILEIDPESVTTLSWSIDGQSLDFHKDESWLYDGDEAFPVDDEKITELLDQFSEFGVAFIIENVEDYAQYGLDNPECTIDLATEDQTYEIKLGDFSKMDEQRYVDIGDGNVYLVSDDPMEAFNVELSDLIKDDEIPDFEQVSQIAFTGAESYTVTYEEDSGKSYSADDVYFNQDGQPLDTSLVDSYLSSLTNADLSEYVTYNATEEELEKYGMNDPELTVAVDYTYTDEDDKEVSDSITVSIARAPDDREDLDALEAESESDDSSSDATSDITAYLRVGESQIVYKLSGDTFTTLIKASYDDLRHQQVFWGDFEDVTQIDVTLEDASHTITSEKKDGERVYSYNDAEIDLTDFTTALEGLTADRFADGETAGQEEISLTLHLDNENFPTVSIRITRYDGELCLVEVDGETVSLVSRSEAMDLVEAVQAIVLGQNS</sequence>
<reference evidence="4 5" key="2">
    <citation type="submission" date="2023-06" db="EMBL/GenBank/DDBJ databases">
        <title>Identification and characterization of horizontal gene transfer across gut microbiota members of farm animals based on homology search.</title>
        <authorList>
            <person name="Schwarzerova J."/>
            <person name="Nykrynova M."/>
            <person name="Jureckova K."/>
            <person name="Cejkova D."/>
            <person name="Rychlik I."/>
        </authorList>
    </citation>
    <scope>NUCLEOTIDE SEQUENCE [LARGE SCALE GENOMIC DNA]</scope>
    <source>
        <strain evidence="4 5">ET340</strain>
    </source>
</reference>
<feature type="compositionally biased region" description="Acidic residues" evidence="1">
    <location>
        <begin position="287"/>
        <end position="304"/>
    </location>
</feature>
<comment type="caution">
    <text evidence="4">The sequence shown here is derived from an EMBL/GenBank/DDBJ whole genome shotgun (WGS) entry which is preliminary data.</text>
</comment>
<gene>
    <name evidence="4" type="ORF">QUW08_11335</name>
</gene>
<dbReference type="InterPro" id="IPR025641">
    <property type="entry name" value="DUF4340"/>
</dbReference>
<protein>
    <submittedName>
        <fullName evidence="4">DUF4340 domain-containing protein</fullName>
    </submittedName>
</protein>
<organism evidence="4 5">
    <name type="scientific">Allofournierella massiliensis</name>
    <dbReference type="NCBI Taxonomy" id="1650663"/>
    <lineage>
        <taxon>Bacteria</taxon>
        <taxon>Bacillati</taxon>
        <taxon>Bacillota</taxon>
        <taxon>Clostridia</taxon>
        <taxon>Eubacteriales</taxon>
        <taxon>Oscillospiraceae</taxon>
        <taxon>Allofournierella</taxon>
    </lineage>
</organism>
<keyword evidence="5" id="KW-1185">Reference proteome</keyword>
<dbReference type="PROSITE" id="PS51257">
    <property type="entry name" value="PROKAR_LIPOPROTEIN"/>
    <property type="match status" value="1"/>
</dbReference>
<feature type="domain" description="DUF4340" evidence="3">
    <location>
        <begin position="213"/>
        <end position="408"/>
    </location>
</feature>
<dbReference type="Pfam" id="PF14238">
    <property type="entry name" value="DUF4340"/>
    <property type="match status" value="2"/>
</dbReference>
<dbReference type="Proteomes" id="UP001529380">
    <property type="component" value="Unassembled WGS sequence"/>
</dbReference>
<evidence type="ECO:0000256" key="2">
    <source>
        <dbReference type="SAM" id="SignalP"/>
    </source>
</evidence>
<reference evidence="5" key="1">
    <citation type="submission" date="2023-06" db="EMBL/GenBank/DDBJ databases">
        <title>Identification and characterization of horizontal gene transfer across gut microbiota members of farm animals based on homology search.</title>
        <authorList>
            <person name="Zeman M."/>
            <person name="Kubasova T."/>
            <person name="Jahodarova E."/>
            <person name="Nykrynova M."/>
            <person name="Rychlik I."/>
        </authorList>
    </citation>
    <scope>NUCLEOTIDE SEQUENCE [LARGE SCALE GENOMIC DNA]</scope>
    <source>
        <strain evidence="5">ET340</strain>
    </source>
</reference>
<name>A0ABT7UU92_9FIRM</name>